<dbReference type="Proteomes" id="UP001160148">
    <property type="component" value="Unassembled WGS sequence"/>
</dbReference>
<evidence type="ECO:0000313" key="8">
    <source>
        <dbReference type="EMBL" id="CAI6376065.1"/>
    </source>
</evidence>
<dbReference type="InterPro" id="IPR052035">
    <property type="entry name" value="ZnF_BED_domain_contain"/>
</dbReference>
<dbReference type="InterPro" id="IPR018473">
    <property type="entry name" value="Hermes_transposase_DNA-db"/>
</dbReference>
<dbReference type="PANTHER" id="PTHR46481:SF10">
    <property type="entry name" value="ZINC FINGER BED DOMAIN-CONTAINING PROTEIN 39"/>
    <property type="match status" value="1"/>
</dbReference>
<feature type="domain" description="Hermes trasposase DNA-binding" evidence="7">
    <location>
        <begin position="108"/>
        <end position="173"/>
    </location>
</feature>
<evidence type="ECO:0008006" key="10">
    <source>
        <dbReference type="Google" id="ProtNLM"/>
    </source>
</evidence>
<dbReference type="GO" id="GO:0005634">
    <property type="term" value="C:nucleus"/>
    <property type="evidence" value="ECO:0007669"/>
    <property type="project" value="UniProtKB-SubCell"/>
</dbReference>
<evidence type="ECO:0000256" key="3">
    <source>
        <dbReference type="ARBA" id="ARBA00022771"/>
    </source>
</evidence>
<sequence>MEDKSGSNSECEADIIPQVETKITVKKKILSGECILIDKKGTSAVWELFKNVVYNNDENVFTGFVACIKCKLPFKYSHSSGTSTLSRHKCVIVNTKDDAQTSLDSFVSKKLKTIPDKLKSECIEKSVKFCSVDIRPLSIIDGSGFKELGQFLIKVGRQYGDVDINDLMPHPTTVSKNTIKMAENHRNTLFENIVPFIKDNCCSMTTDMWSDKYKKRHYITITVHYIDINWILQKNVLHTGQWPISEKKTAENIKNSIGTFLTSFECTKSLNPNELMKKITFVTDQGPNMTSSSGLGAYNRLNCCAHMLNTVLRHVFDSKFLDAEDENNRKLLEPVTKLLSGAKSFVKFMKTSGEVNKLSKGLIQEVETRWNTRLAMLLSIHEQWDEILNEYGEDFWRLQNIDIELLKQITEFLKPFKTASDELEGDIYPTIHKVLLYKVVLEKHINKYCNLEEDIYDSSGELNSTSIVKKLGIRAREIFNKKFIINRTHEMACFLWPNFKKLKMVSDENEKKRILNNIKLELLKMEIAQAQNDQNVESESIEDTAALNISQFSEWEDDAPKPKQSYEQEMDNYLTCFVGKNVDTDILNFWKSQNEKFPLLSQLARQTLCIPASSASSERVFSVSGRIIEERRSRLKGETVDSLVFLHDFFKNIKVLSTSNK</sequence>
<accession>A0AAV0Y5A5</accession>
<dbReference type="AlphaFoldDB" id="A0AAV0Y5A5"/>
<keyword evidence="9" id="KW-1185">Reference proteome</keyword>
<evidence type="ECO:0000259" key="6">
    <source>
        <dbReference type="Pfam" id="PF05699"/>
    </source>
</evidence>
<keyword evidence="4" id="KW-0862">Zinc</keyword>
<gene>
    <name evidence="8" type="ORF">MEUPH1_LOCUS29484</name>
</gene>
<proteinExistence type="predicted"/>
<keyword evidence="3" id="KW-0863">Zinc-finger</keyword>
<dbReference type="SUPFAM" id="SSF53098">
    <property type="entry name" value="Ribonuclease H-like"/>
    <property type="match status" value="1"/>
</dbReference>
<reference evidence="8 9" key="1">
    <citation type="submission" date="2023-01" db="EMBL/GenBank/DDBJ databases">
        <authorList>
            <person name="Whitehead M."/>
        </authorList>
    </citation>
    <scope>NUCLEOTIDE SEQUENCE [LARGE SCALE GENOMIC DNA]</scope>
</reference>
<evidence type="ECO:0000256" key="2">
    <source>
        <dbReference type="ARBA" id="ARBA00022723"/>
    </source>
</evidence>
<organism evidence="8 9">
    <name type="scientific">Macrosiphum euphorbiae</name>
    <name type="common">potato aphid</name>
    <dbReference type="NCBI Taxonomy" id="13131"/>
    <lineage>
        <taxon>Eukaryota</taxon>
        <taxon>Metazoa</taxon>
        <taxon>Ecdysozoa</taxon>
        <taxon>Arthropoda</taxon>
        <taxon>Hexapoda</taxon>
        <taxon>Insecta</taxon>
        <taxon>Pterygota</taxon>
        <taxon>Neoptera</taxon>
        <taxon>Paraneoptera</taxon>
        <taxon>Hemiptera</taxon>
        <taxon>Sternorrhyncha</taxon>
        <taxon>Aphidomorpha</taxon>
        <taxon>Aphidoidea</taxon>
        <taxon>Aphididae</taxon>
        <taxon>Macrosiphini</taxon>
        <taxon>Macrosiphum</taxon>
    </lineage>
</organism>
<protein>
    <recommendedName>
        <fullName evidence="10">Transposase</fullName>
    </recommendedName>
</protein>
<evidence type="ECO:0000256" key="1">
    <source>
        <dbReference type="ARBA" id="ARBA00004123"/>
    </source>
</evidence>
<dbReference type="InterPro" id="IPR012337">
    <property type="entry name" value="RNaseH-like_sf"/>
</dbReference>
<evidence type="ECO:0000313" key="9">
    <source>
        <dbReference type="Proteomes" id="UP001160148"/>
    </source>
</evidence>
<dbReference type="GO" id="GO:0008270">
    <property type="term" value="F:zinc ion binding"/>
    <property type="evidence" value="ECO:0007669"/>
    <property type="project" value="UniProtKB-KW"/>
</dbReference>
<dbReference type="SUPFAM" id="SSF140996">
    <property type="entry name" value="Hermes dimerisation domain"/>
    <property type="match status" value="1"/>
</dbReference>
<evidence type="ECO:0000256" key="4">
    <source>
        <dbReference type="ARBA" id="ARBA00022833"/>
    </source>
</evidence>
<dbReference type="PANTHER" id="PTHR46481">
    <property type="entry name" value="ZINC FINGER BED DOMAIN-CONTAINING PROTEIN 4"/>
    <property type="match status" value="1"/>
</dbReference>
<dbReference type="Pfam" id="PF05699">
    <property type="entry name" value="Dimer_Tnp_hAT"/>
    <property type="match status" value="1"/>
</dbReference>
<dbReference type="Gene3D" id="1.10.10.1070">
    <property type="entry name" value="Zinc finger, BED domain-containing"/>
    <property type="match status" value="1"/>
</dbReference>
<dbReference type="Pfam" id="PF10683">
    <property type="entry name" value="DBD_Tnp_Hermes"/>
    <property type="match status" value="1"/>
</dbReference>
<dbReference type="EMBL" id="CARXXK010001417">
    <property type="protein sequence ID" value="CAI6376065.1"/>
    <property type="molecule type" value="Genomic_DNA"/>
</dbReference>
<comment type="caution">
    <text evidence="8">The sequence shown here is derived from an EMBL/GenBank/DDBJ whole genome shotgun (WGS) entry which is preliminary data.</text>
</comment>
<evidence type="ECO:0000259" key="7">
    <source>
        <dbReference type="Pfam" id="PF10683"/>
    </source>
</evidence>
<evidence type="ECO:0000256" key="5">
    <source>
        <dbReference type="ARBA" id="ARBA00023242"/>
    </source>
</evidence>
<dbReference type="GO" id="GO:0046983">
    <property type="term" value="F:protein dimerization activity"/>
    <property type="evidence" value="ECO:0007669"/>
    <property type="project" value="InterPro"/>
</dbReference>
<dbReference type="InterPro" id="IPR008906">
    <property type="entry name" value="HATC_C_dom"/>
</dbReference>
<keyword evidence="5" id="KW-0539">Nucleus</keyword>
<dbReference type="SMART" id="SM00614">
    <property type="entry name" value="ZnF_BED"/>
    <property type="match status" value="1"/>
</dbReference>
<keyword evidence="2" id="KW-0479">Metal-binding</keyword>
<name>A0AAV0Y5A5_9HEMI</name>
<feature type="domain" description="HAT C-terminal dimerisation" evidence="6">
    <location>
        <begin position="569"/>
        <end position="648"/>
    </location>
</feature>
<comment type="subcellular location">
    <subcellularLocation>
        <location evidence="1">Nucleus</location>
    </subcellularLocation>
</comment>